<keyword evidence="9" id="KW-1185">Reference proteome</keyword>
<accession>A0AAV9DB78</accession>
<evidence type="ECO:0000256" key="5">
    <source>
        <dbReference type="PROSITE-ProRule" id="PRU00205"/>
    </source>
</evidence>
<sequence>MEDYIVQWVVSGVFCWTTIFLIIRNTFLKRSFDFCNRTVSIIHACLAVSMASLSVQDWRCPACPLASKSSPLQRKTLAISLSYLIYDLVCCHFDKNAALDNTIHHLVSILGIGASFIYGSGGSEMVAALWLTEISSPFLHMREILKEFGYRDTDLNLAVDIIFSVTFSLARMGGGPYLAYLTLTADNLLFIKIMAVGLQLVSAFWFYKIVRMVKYKLSRRMAPNKLA</sequence>
<evidence type="ECO:0000313" key="8">
    <source>
        <dbReference type="EMBL" id="KAK1298124.1"/>
    </source>
</evidence>
<evidence type="ECO:0000256" key="4">
    <source>
        <dbReference type="ARBA" id="ARBA00023136"/>
    </source>
</evidence>
<protein>
    <recommendedName>
        <fullName evidence="7">TLC domain-containing protein</fullName>
    </recommendedName>
</protein>
<dbReference type="InterPro" id="IPR042512">
    <property type="entry name" value="TLCD5"/>
</dbReference>
<feature type="transmembrane region" description="Helical" evidence="6">
    <location>
        <begin position="6"/>
        <end position="23"/>
    </location>
</feature>
<dbReference type="GO" id="GO:0016020">
    <property type="term" value="C:membrane"/>
    <property type="evidence" value="ECO:0007669"/>
    <property type="project" value="UniProtKB-SubCell"/>
</dbReference>
<evidence type="ECO:0000256" key="2">
    <source>
        <dbReference type="ARBA" id="ARBA00022692"/>
    </source>
</evidence>
<evidence type="ECO:0000313" key="9">
    <source>
        <dbReference type="Proteomes" id="UP001180020"/>
    </source>
</evidence>
<dbReference type="PANTHER" id="PTHR31898">
    <property type="entry name" value="TRANSMEMBRANE PROTEIN 136"/>
    <property type="match status" value="1"/>
</dbReference>
<evidence type="ECO:0000259" key="7">
    <source>
        <dbReference type="PROSITE" id="PS50922"/>
    </source>
</evidence>
<keyword evidence="2 5" id="KW-0812">Transmembrane</keyword>
<dbReference type="EMBL" id="JAUJYO010000014">
    <property type="protein sequence ID" value="KAK1298124.1"/>
    <property type="molecule type" value="Genomic_DNA"/>
</dbReference>
<dbReference type="SMART" id="SM00724">
    <property type="entry name" value="TLC"/>
    <property type="match status" value="1"/>
</dbReference>
<comment type="subcellular location">
    <subcellularLocation>
        <location evidence="1">Membrane</location>
        <topology evidence="1">Multi-pass membrane protein</topology>
    </subcellularLocation>
</comment>
<reference evidence="8" key="1">
    <citation type="journal article" date="2023" name="Nat. Commun.">
        <title>Diploid and tetraploid genomes of Acorus and the evolution of monocots.</title>
        <authorList>
            <person name="Ma L."/>
            <person name="Liu K.W."/>
            <person name="Li Z."/>
            <person name="Hsiao Y.Y."/>
            <person name="Qi Y."/>
            <person name="Fu T."/>
            <person name="Tang G.D."/>
            <person name="Zhang D."/>
            <person name="Sun W.H."/>
            <person name="Liu D.K."/>
            <person name="Li Y."/>
            <person name="Chen G.Z."/>
            <person name="Liu X.D."/>
            <person name="Liao X.Y."/>
            <person name="Jiang Y.T."/>
            <person name="Yu X."/>
            <person name="Hao Y."/>
            <person name="Huang J."/>
            <person name="Zhao X.W."/>
            <person name="Ke S."/>
            <person name="Chen Y.Y."/>
            <person name="Wu W.L."/>
            <person name="Hsu J.L."/>
            <person name="Lin Y.F."/>
            <person name="Huang M.D."/>
            <person name="Li C.Y."/>
            <person name="Huang L."/>
            <person name="Wang Z.W."/>
            <person name="Zhao X."/>
            <person name="Zhong W.Y."/>
            <person name="Peng D.H."/>
            <person name="Ahmad S."/>
            <person name="Lan S."/>
            <person name="Zhang J.S."/>
            <person name="Tsai W.C."/>
            <person name="Van de Peer Y."/>
            <person name="Liu Z.J."/>
        </authorList>
    </citation>
    <scope>NUCLEOTIDE SEQUENCE</scope>
    <source>
        <strain evidence="8">CP</strain>
    </source>
</reference>
<reference evidence="8" key="2">
    <citation type="submission" date="2023-06" db="EMBL/GenBank/DDBJ databases">
        <authorList>
            <person name="Ma L."/>
            <person name="Liu K.-W."/>
            <person name="Li Z."/>
            <person name="Hsiao Y.-Y."/>
            <person name="Qi Y."/>
            <person name="Fu T."/>
            <person name="Tang G."/>
            <person name="Zhang D."/>
            <person name="Sun W.-H."/>
            <person name="Liu D.-K."/>
            <person name="Li Y."/>
            <person name="Chen G.-Z."/>
            <person name="Liu X.-D."/>
            <person name="Liao X.-Y."/>
            <person name="Jiang Y.-T."/>
            <person name="Yu X."/>
            <person name="Hao Y."/>
            <person name="Huang J."/>
            <person name="Zhao X.-W."/>
            <person name="Ke S."/>
            <person name="Chen Y.-Y."/>
            <person name="Wu W.-L."/>
            <person name="Hsu J.-L."/>
            <person name="Lin Y.-F."/>
            <person name="Huang M.-D."/>
            <person name="Li C.-Y."/>
            <person name="Huang L."/>
            <person name="Wang Z.-W."/>
            <person name="Zhao X."/>
            <person name="Zhong W.-Y."/>
            <person name="Peng D.-H."/>
            <person name="Ahmad S."/>
            <person name="Lan S."/>
            <person name="Zhang J.-S."/>
            <person name="Tsai W.-C."/>
            <person name="Van De Peer Y."/>
            <person name="Liu Z.-J."/>
        </authorList>
    </citation>
    <scope>NUCLEOTIDE SEQUENCE</scope>
    <source>
        <strain evidence="8">CP</strain>
        <tissue evidence="8">Leaves</tissue>
    </source>
</reference>
<keyword evidence="4 5" id="KW-0472">Membrane</keyword>
<evidence type="ECO:0000256" key="6">
    <source>
        <dbReference type="SAM" id="Phobius"/>
    </source>
</evidence>
<feature type="transmembrane region" description="Helical" evidence="6">
    <location>
        <begin position="190"/>
        <end position="210"/>
    </location>
</feature>
<comment type="caution">
    <text evidence="8">The sequence shown here is derived from an EMBL/GenBank/DDBJ whole genome shotgun (WGS) entry which is preliminary data.</text>
</comment>
<keyword evidence="3 6" id="KW-1133">Transmembrane helix</keyword>
<dbReference type="PANTHER" id="PTHR31898:SF1">
    <property type="entry name" value="TLC DOMAIN-CONTAINING PROTEIN 5"/>
    <property type="match status" value="1"/>
</dbReference>
<evidence type="ECO:0000256" key="3">
    <source>
        <dbReference type="ARBA" id="ARBA00022989"/>
    </source>
</evidence>
<gene>
    <name evidence="8" type="ORF">QJS10_CPB14g00059</name>
</gene>
<dbReference type="Proteomes" id="UP001180020">
    <property type="component" value="Unassembled WGS sequence"/>
</dbReference>
<organism evidence="8 9">
    <name type="scientific">Acorus calamus</name>
    <name type="common">Sweet flag</name>
    <dbReference type="NCBI Taxonomy" id="4465"/>
    <lineage>
        <taxon>Eukaryota</taxon>
        <taxon>Viridiplantae</taxon>
        <taxon>Streptophyta</taxon>
        <taxon>Embryophyta</taxon>
        <taxon>Tracheophyta</taxon>
        <taxon>Spermatophyta</taxon>
        <taxon>Magnoliopsida</taxon>
        <taxon>Liliopsida</taxon>
        <taxon>Acoraceae</taxon>
        <taxon>Acorus</taxon>
    </lineage>
</organism>
<dbReference type="AlphaFoldDB" id="A0AAV9DB78"/>
<name>A0AAV9DB78_ACOCL</name>
<dbReference type="Pfam" id="PF03798">
    <property type="entry name" value="TRAM_LAG1_CLN8"/>
    <property type="match status" value="1"/>
</dbReference>
<dbReference type="PROSITE" id="PS50922">
    <property type="entry name" value="TLC"/>
    <property type="match status" value="1"/>
</dbReference>
<feature type="domain" description="TLC" evidence="7">
    <location>
        <begin position="29"/>
        <end position="218"/>
    </location>
</feature>
<dbReference type="InterPro" id="IPR006634">
    <property type="entry name" value="TLC-dom"/>
</dbReference>
<evidence type="ECO:0000256" key="1">
    <source>
        <dbReference type="ARBA" id="ARBA00004141"/>
    </source>
</evidence>
<proteinExistence type="predicted"/>